<keyword evidence="1" id="KW-1133">Transmembrane helix</keyword>
<name>G5AEP2_PHYSP</name>
<dbReference type="EMBL" id="JH159165">
    <property type="protein sequence ID" value="EGZ05682.1"/>
    <property type="molecule type" value="Genomic_DNA"/>
</dbReference>
<feature type="transmembrane region" description="Helical" evidence="1">
    <location>
        <begin position="339"/>
        <end position="361"/>
    </location>
</feature>
<dbReference type="InParanoid" id="G5AEP2"/>
<sequence>MVWVFPIPFCIFTLGGVSSSIILVYIRVVSGHAFRELLAKHELLRGVKKILVLQVLLYVAHPLCQVLFTQATHTVYELPVLLLLPVFRIVAKKIFAMTALHKEDMIPVYVVFTVDFFDALYLATFMQSLSMKTLTVIVAIDIVQSAVELRELHQRTLCIIARTRTVAGGITPNASDSGTLLEAVRSLCSSSLALRRQVRVGISIRSCIEHHISSENNKLLTALENAYQPGATTKLFDQLPRINLVKPRPTIMASHKNPRTDDIPNIIALGQGRPRVDNSVVLKDALEVLFTSECLVLTEYVEIIIPVVYGVFISTMVHQSSAQYHTEMDGVSLENVDVMVLRMFLYALLELASFVALALIMKRNCGINALYQLAFVLEKQMMFVQSTLLIWVLMTLTFRVVHFGKSVYLFNIQRIHPVASLSRSVIYQVSILPFNSNG</sequence>
<gene>
    <name evidence="2" type="ORF">PHYSODRAFT_533187</name>
</gene>
<reference evidence="2 3" key="1">
    <citation type="journal article" date="2006" name="Science">
        <title>Phytophthora genome sequences uncover evolutionary origins and mechanisms of pathogenesis.</title>
        <authorList>
            <person name="Tyler B.M."/>
            <person name="Tripathy S."/>
            <person name="Zhang X."/>
            <person name="Dehal P."/>
            <person name="Jiang R.H."/>
            <person name="Aerts A."/>
            <person name="Arredondo F.D."/>
            <person name="Baxter L."/>
            <person name="Bensasson D."/>
            <person name="Beynon J.L."/>
            <person name="Chapman J."/>
            <person name="Damasceno C.M."/>
            <person name="Dorrance A.E."/>
            <person name="Dou D."/>
            <person name="Dickerman A.W."/>
            <person name="Dubchak I.L."/>
            <person name="Garbelotto M."/>
            <person name="Gijzen M."/>
            <person name="Gordon S.G."/>
            <person name="Govers F."/>
            <person name="Grunwald N.J."/>
            <person name="Huang W."/>
            <person name="Ivors K.L."/>
            <person name="Jones R.W."/>
            <person name="Kamoun S."/>
            <person name="Krampis K."/>
            <person name="Lamour K.H."/>
            <person name="Lee M.K."/>
            <person name="McDonald W.H."/>
            <person name="Medina M."/>
            <person name="Meijer H.J."/>
            <person name="Nordberg E.K."/>
            <person name="Maclean D.J."/>
            <person name="Ospina-Giraldo M.D."/>
            <person name="Morris P.F."/>
            <person name="Phuntumart V."/>
            <person name="Putnam N.H."/>
            <person name="Rash S."/>
            <person name="Rose J.K."/>
            <person name="Sakihama Y."/>
            <person name="Salamov A.A."/>
            <person name="Savidor A."/>
            <person name="Scheuring C.F."/>
            <person name="Smith B.M."/>
            <person name="Sobral B.W."/>
            <person name="Terry A."/>
            <person name="Torto-Alalibo T.A."/>
            <person name="Win J."/>
            <person name="Xu Z."/>
            <person name="Zhang H."/>
            <person name="Grigoriev I.V."/>
            <person name="Rokhsar D.S."/>
            <person name="Boore J.L."/>
        </authorList>
    </citation>
    <scope>NUCLEOTIDE SEQUENCE [LARGE SCALE GENOMIC DNA]</scope>
    <source>
        <strain evidence="2 3">P6497</strain>
    </source>
</reference>
<feature type="transmembrane region" description="Helical" evidence="1">
    <location>
        <begin position="6"/>
        <end position="29"/>
    </location>
</feature>
<dbReference type="GeneID" id="20661835"/>
<evidence type="ECO:0000313" key="3">
    <source>
        <dbReference type="Proteomes" id="UP000002640"/>
    </source>
</evidence>
<dbReference type="Proteomes" id="UP000002640">
    <property type="component" value="Unassembled WGS sequence"/>
</dbReference>
<feature type="transmembrane region" description="Helical" evidence="1">
    <location>
        <begin position="300"/>
        <end position="319"/>
    </location>
</feature>
<proteinExistence type="predicted"/>
<dbReference type="RefSeq" id="XP_009538543.1">
    <property type="nucleotide sequence ID" value="XM_009540248.1"/>
</dbReference>
<protein>
    <submittedName>
        <fullName evidence="2">Uncharacterized protein</fullName>
    </submittedName>
</protein>
<dbReference type="AlphaFoldDB" id="G5AEP2"/>
<organism evidence="2 3">
    <name type="scientific">Phytophthora sojae (strain P6497)</name>
    <name type="common">Soybean stem and root rot agent</name>
    <name type="synonym">Phytophthora megasperma f. sp. glycines</name>
    <dbReference type="NCBI Taxonomy" id="1094619"/>
    <lineage>
        <taxon>Eukaryota</taxon>
        <taxon>Sar</taxon>
        <taxon>Stramenopiles</taxon>
        <taxon>Oomycota</taxon>
        <taxon>Peronosporomycetes</taxon>
        <taxon>Peronosporales</taxon>
        <taxon>Peronosporaceae</taxon>
        <taxon>Phytophthora</taxon>
    </lineage>
</organism>
<accession>G5AEP2</accession>
<feature type="transmembrane region" description="Helical" evidence="1">
    <location>
        <begin position="106"/>
        <end position="123"/>
    </location>
</feature>
<keyword evidence="3" id="KW-1185">Reference proteome</keyword>
<keyword evidence="1" id="KW-0812">Transmembrane</keyword>
<feature type="transmembrane region" description="Helical" evidence="1">
    <location>
        <begin position="50"/>
        <end position="68"/>
    </location>
</feature>
<keyword evidence="1" id="KW-0472">Membrane</keyword>
<feature type="transmembrane region" description="Helical" evidence="1">
    <location>
        <begin position="382"/>
        <end position="401"/>
    </location>
</feature>
<evidence type="ECO:0000256" key="1">
    <source>
        <dbReference type="SAM" id="Phobius"/>
    </source>
</evidence>
<evidence type="ECO:0000313" key="2">
    <source>
        <dbReference type="EMBL" id="EGZ05682.1"/>
    </source>
</evidence>
<dbReference type="KEGG" id="psoj:PHYSODRAFT_533187"/>